<dbReference type="Pfam" id="PF11752">
    <property type="entry name" value="DUF3309"/>
    <property type="match status" value="1"/>
</dbReference>
<proteinExistence type="predicted"/>
<feature type="transmembrane region" description="Helical" evidence="1">
    <location>
        <begin position="28"/>
        <end position="49"/>
    </location>
</feature>
<evidence type="ECO:0000256" key="1">
    <source>
        <dbReference type="SAM" id="Phobius"/>
    </source>
</evidence>
<dbReference type="InterPro" id="IPR021738">
    <property type="entry name" value="DUF3309"/>
</dbReference>
<dbReference type="Proteomes" id="UP001597521">
    <property type="component" value="Unassembled WGS sequence"/>
</dbReference>
<dbReference type="EMBL" id="JBHUNP010000001">
    <property type="protein sequence ID" value="MFD2646969.1"/>
    <property type="molecule type" value="Genomic_DNA"/>
</dbReference>
<accession>A0ABW5QHC2</accession>
<organism evidence="2 3">
    <name type="scientific">Devosia albogilva</name>
    <dbReference type="NCBI Taxonomy" id="429726"/>
    <lineage>
        <taxon>Bacteria</taxon>
        <taxon>Pseudomonadati</taxon>
        <taxon>Pseudomonadota</taxon>
        <taxon>Alphaproteobacteria</taxon>
        <taxon>Hyphomicrobiales</taxon>
        <taxon>Devosiaceae</taxon>
        <taxon>Devosia</taxon>
    </lineage>
</organism>
<keyword evidence="3" id="KW-1185">Reference proteome</keyword>
<comment type="caution">
    <text evidence="2">The sequence shown here is derived from an EMBL/GenBank/DDBJ whole genome shotgun (WGS) entry which is preliminary data.</text>
</comment>
<keyword evidence="1" id="KW-0472">Membrane</keyword>
<dbReference type="RefSeq" id="WP_386832013.1">
    <property type="nucleotide sequence ID" value="NZ_JBHUNP010000001.1"/>
</dbReference>
<keyword evidence="1" id="KW-0812">Transmembrane</keyword>
<protein>
    <submittedName>
        <fullName evidence="2">DUF3309 family protein</fullName>
    </submittedName>
</protein>
<evidence type="ECO:0000313" key="3">
    <source>
        <dbReference type="Proteomes" id="UP001597521"/>
    </source>
</evidence>
<reference evidence="3" key="1">
    <citation type="journal article" date="2019" name="Int. J. Syst. Evol. Microbiol.">
        <title>The Global Catalogue of Microorganisms (GCM) 10K type strain sequencing project: providing services to taxonomists for standard genome sequencing and annotation.</title>
        <authorList>
            <consortium name="The Broad Institute Genomics Platform"/>
            <consortium name="The Broad Institute Genome Sequencing Center for Infectious Disease"/>
            <person name="Wu L."/>
            <person name="Ma J."/>
        </authorList>
    </citation>
    <scope>NUCLEOTIDE SEQUENCE [LARGE SCALE GENOMIC DNA]</scope>
    <source>
        <strain evidence="3">CCM 7427</strain>
    </source>
</reference>
<keyword evidence="1" id="KW-1133">Transmembrane helix</keyword>
<evidence type="ECO:0000313" key="2">
    <source>
        <dbReference type="EMBL" id="MFD2646969.1"/>
    </source>
</evidence>
<sequence>MGLGTILLIILVLLLIGALPTWGYSRGFGYFPSGILGVILIVVLILVLMGRI</sequence>
<gene>
    <name evidence="2" type="ORF">ACFSX5_04065</name>
</gene>
<name>A0ABW5QHC2_9HYPH</name>